<keyword evidence="1" id="KW-0472">Membrane</keyword>
<accession>A0A5C5TXS2</accession>
<protein>
    <submittedName>
        <fullName evidence="3">DUF2946 domain-containing protein</fullName>
    </submittedName>
</protein>
<reference evidence="3 4" key="1">
    <citation type="submission" date="2019-07" db="EMBL/GenBank/DDBJ databases">
        <title>Luteimonas sp. YD-1 nov., isolated from acidic soil.</title>
        <authorList>
            <person name="Zhou J."/>
        </authorList>
    </citation>
    <scope>NUCLEOTIDE SEQUENCE [LARGE SCALE GENOMIC DNA]</scope>
    <source>
        <strain evidence="3 4">YD-1</strain>
    </source>
</reference>
<dbReference type="InterPro" id="IPR006311">
    <property type="entry name" value="TAT_signal"/>
</dbReference>
<feature type="chain" id="PRO_5022894946" evidence="2">
    <location>
        <begin position="26"/>
        <end position="136"/>
    </location>
</feature>
<dbReference type="OrthoDB" id="6059324at2"/>
<keyword evidence="2" id="KW-0732">Signal</keyword>
<keyword evidence="1" id="KW-1133">Transmembrane helix</keyword>
<comment type="caution">
    <text evidence="3">The sequence shown here is derived from an EMBL/GenBank/DDBJ whole genome shotgun (WGS) entry which is preliminary data.</text>
</comment>
<dbReference type="AlphaFoldDB" id="A0A5C5TXS2"/>
<dbReference type="PROSITE" id="PS51318">
    <property type="entry name" value="TAT"/>
    <property type="match status" value="1"/>
</dbReference>
<feature type="signal peptide" evidence="2">
    <location>
        <begin position="1"/>
        <end position="25"/>
    </location>
</feature>
<keyword evidence="4" id="KW-1185">Reference proteome</keyword>
<dbReference type="Pfam" id="PF11162">
    <property type="entry name" value="DUF2946"/>
    <property type="match status" value="1"/>
</dbReference>
<dbReference type="InterPro" id="IPR021333">
    <property type="entry name" value="DUF2946"/>
</dbReference>
<evidence type="ECO:0000313" key="4">
    <source>
        <dbReference type="Proteomes" id="UP000315949"/>
    </source>
</evidence>
<name>A0A5C5TXS2_9GAMM</name>
<dbReference type="EMBL" id="VOHE01000006">
    <property type="protein sequence ID" value="TWT17930.1"/>
    <property type="molecule type" value="Genomic_DNA"/>
</dbReference>
<feature type="transmembrane region" description="Helical" evidence="1">
    <location>
        <begin position="84"/>
        <end position="104"/>
    </location>
</feature>
<evidence type="ECO:0000256" key="2">
    <source>
        <dbReference type="SAM" id="SignalP"/>
    </source>
</evidence>
<keyword evidence="1" id="KW-0812">Transmembrane</keyword>
<sequence>MSRRPSIRRHLAVLALLAALLAALAPTVSRTLAATAAKGTPILMEMCTMAGIQLIDVSPFLGASDGDPAPSPPPTAPMAPACDYCVLATPLLVVLALLLAALAWRPAPPADRRYALAQRPLRNLRGLGSQAPPVLS</sequence>
<evidence type="ECO:0000313" key="3">
    <source>
        <dbReference type="EMBL" id="TWT17930.1"/>
    </source>
</evidence>
<gene>
    <name evidence="3" type="ORF">FQY79_11455</name>
</gene>
<evidence type="ECO:0000256" key="1">
    <source>
        <dbReference type="SAM" id="Phobius"/>
    </source>
</evidence>
<proteinExistence type="predicted"/>
<organism evidence="3 4">
    <name type="scientific">Luteimonas wenzhouensis</name>
    <dbReference type="NCBI Taxonomy" id="2599615"/>
    <lineage>
        <taxon>Bacteria</taxon>
        <taxon>Pseudomonadati</taxon>
        <taxon>Pseudomonadota</taxon>
        <taxon>Gammaproteobacteria</taxon>
        <taxon>Lysobacterales</taxon>
        <taxon>Lysobacteraceae</taxon>
        <taxon>Luteimonas</taxon>
    </lineage>
</organism>
<dbReference type="RefSeq" id="WP_146313050.1">
    <property type="nucleotide sequence ID" value="NZ_VOHE01000006.1"/>
</dbReference>
<dbReference type="Proteomes" id="UP000315949">
    <property type="component" value="Unassembled WGS sequence"/>
</dbReference>